<dbReference type="InterPro" id="IPR036287">
    <property type="entry name" value="Rv1873-like_sf"/>
</dbReference>
<proteinExistence type="predicted"/>
<dbReference type="Pfam" id="PF08837">
    <property type="entry name" value="DUF1810"/>
    <property type="match status" value="1"/>
</dbReference>
<dbReference type="SUPFAM" id="SSF140736">
    <property type="entry name" value="Rv1873-like"/>
    <property type="match status" value="1"/>
</dbReference>
<dbReference type="RefSeq" id="WP_254744865.1">
    <property type="nucleotide sequence ID" value="NZ_JANCLU010000019.1"/>
</dbReference>
<name>A0ABT1LFU0_9HYPH</name>
<protein>
    <submittedName>
        <fullName evidence="1">DUF1810 domain-containing protein</fullName>
    </submittedName>
</protein>
<dbReference type="PIRSF" id="PIRSF008546">
    <property type="entry name" value="UCP008546"/>
    <property type="match status" value="1"/>
</dbReference>
<comment type="caution">
    <text evidence="1">The sequence shown here is derived from an EMBL/GenBank/DDBJ whole genome shotgun (WGS) entry which is preliminary data.</text>
</comment>
<dbReference type="EMBL" id="JANCLU010000019">
    <property type="protein sequence ID" value="MCP8940309.1"/>
    <property type="molecule type" value="Genomic_DNA"/>
</dbReference>
<sequence>MRPADLSRFVQAQDPVIGRVNQELAAGRKQTHWMWFIFPQLRGLGASDFAQFYGIADLAEARAYLAHAVLGERLRHSVQLVLAHAPSSATDILGRPDDMKLRSCLTLFREAAEGEEKGLFQQGLETFYGGAADGRTLDLLAAARAAG</sequence>
<dbReference type="InterPro" id="IPR014937">
    <property type="entry name" value="DUF1810"/>
</dbReference>
<dbReference type="Proteomes" id="UP001205890">
    <property type="component" value="Unassembled WGS sequence"/>
</dbReference>
<evidence type="ECO:0000313" key="2">
    <source>
        <dbReference type="Proteomes" id="UP001205890"/>
    </source>
</evidence>
<keyword evidence="2" id="KW-1185">Reference proteome</keyword>
<gene>
    <name evidence="1" type="ORF">NK718_17420</name>
</gene>
<evidence type="ECO:0000313" key="1">
    <source>
        <dbReference type="EMBL" id="MCP8940309.1"/>
    </source>
</evidence>
<organism evidence="1 2">
    <name type="scientific">Alsobacter ponti</name>
    <dbReference type="NCBI Taxonomy" id="2962936"/>
    <lineage>
        <taxon>Bacteria</taxon>
        <taxon>Pseudomonadati</taxon>
        <taxon>Pseudomonadota</taxon>
        <taxon>Alphaproteobacteria</taxon>
        <taxon>Hyphomicrobiales</taxon>
        <taxon>Alsobacteraceae</taxon>
        <taxon>Alsobacter</taxon>
    </lineage>
</organism>
<reference evidence="1 2" key="1">
    <citation type="submission" date="2022-07" db="EMBL/GenBank/DDBJ databases">
        <authorList>
            <person name="Li W.-J."/>
            <person name="Deng Q.-Q."/>
        </authorList>
    </citation>
    <scope>NUCLEOTIDE SEQUENCE [LARGE SCALE GENOMIC DNA]</scope>
    <source>
        <strain evidence="1 2">SYSU M60028</strain>
    </source>
</reference>
<accession>A0ABT1LFU0</accession>
<dbReference type="Gene3D" id="1.25.40.380">
    <property type="entry name" value="Protein of unknown function DUF1810"/>
    <property type="match status" value="1"/>
</dbReference>